<reference evidence="2" key="1">
    <citation type="submission" date="2018-09" db="EMBL/GenBank/DDBJ databases">
        <authorList>
            <person name="Zhu H."/>
        </authorList>
    </citation>
    <scope>NUCLEOTIDE SEQUENCE [LARGE SCALE GENOMIC DNA]</scope>
    <source>
        <strain evidence="2">K1R23-30</strain>
    </source>
</reference>
<proteinExistence type="predicted"/>
<dbReference type="Proteomes" id="UP000265955">
    <property type="component" value="Unassembled WGS sequence"/>
</dbReference>
<accession>A0A3A3FTU3</accession>
<evidence type="ECO:0000313" key="2">
    <source>
        <dbReference type="Proteomes" id="UP000265955"/>
    </source>
</evidence>
<sequence>MFLTSSTAYAGGGETHLRFSVPPYDYVVYDRTTSKIRAENGERAPEFSAGLVVKKNGHIVRRLRCTDSASANIAELAYDALATEDFKSLED</sequence>
<dbReference type="EMBL" id="QYUO01000001">
    <property type="protein sequence ID" value="RJF99466.1"/>
    <property type="molecule type" value="Genomic_DNA"/>
</dbReference>
<organism evidence="1 2">
    <name type="scientific">Noviherbaspirillum saxi</name>
    <dbReference type="NCBI Taxonomy" id="2320863"/>
    <lineage>
        <taxon>Bacteria</taxon>
        <taxon>Pseudomonadati</taxon>
        <taxon>Pseudomonadota</taxon>
        <taxon>Betaproteobacteria</taxon>
        <taxon>Burkholderiales</taxon>
        <taxon>Oxalobacteraceae</taxon>
        <taxon>Noviherbaspirillum</taxon>
    </lineage>
</organism>
<protein>
    <submittedName>
        <fullName evidence="1">Uncharacterized protein</fullName>
    </submittedName>
</protein>
<comment type="caution">
    <text evidence="1">The sequence shown here is derived from an EMBL/GenBank/DDBJ whole genome shotgun (WGS) entry which is preliminary data.</text>
</comment>
<evidence type="ECO:0000313" key="1">
    <source>
        <dbReference type="EMBL" id="RJF99466.1"/>
    </source>
</evidence>
<name>A0A3A3FTU3_9BURK</name>
<dbReference type="AlphaFoldDB" id="A0A3A3FTU3"/>
<keyword evidence="2" id="KW-1185">Reference proteome</keyword>
<gene>
    <name evidence="1" type="ORF">D3871_13725</name>
</gene>